<comment type="caution">
    <text evidence="1">The sequence shown here is derived from an EMBL/GenBank/DDBJ whole genome shotgun (WGS) entry which is preliminary data.</text>
</comment>
<keyword evidence="2" id="KW-1185">Reference proteome</keyword>
<organism evidence="1 2">
    <name type="scientific">Coniosporium tulheliwenetii</name>
    <dbReference type="NCBI Taxonomy" id="3383036"/>
    <lineage>
        <taxon>Eukaryota</taxon>
        <taxon>Fungi</taxon>
        <taxon>Dikarya</taxon>
        <taxon>Ascomycota</taxon>
        <taxon>Pezizomycotina</taxon>
        <taxon>Dothideomycetes</taxon>
        <taxon>Dothideomycetes incertae sedis</taxon>
        <taxon>Coniosporium</taxon>
    </lineage>
</organism>
<name>A0ACC2Z4V3_9PEZI</name>
<evidence type="ECO:0000313" key="1">
    <source>
        <dbReference type="EMBL" id="KAJ9642585.1"/>
    </source>
</evidence>
<protein>
    <submittedName>
        <fullName evidence="1">Uncharacterized protein</fullName>
    </submittedName>
</protein>
<accession>A0ACC2Z4V3</accession>
<gene>
    <name evidence="1" type="ORF">H2199_004966</name>
</gene>
<evidence type="ECO:0000313" key="2">
    <source>
        <dbReference type="Proteomes" id="UP001172680"/>
    </source>
</evidence>
<dbReference type="EMBL" id="JAPDRP010000013">
    <property type="protein sequence ID" value="KAJ9642585.1"/>
    <property type="molecule type" value="Genomic_DNA"/>
</dbReference>
<proteinExistence type="predicted"/>
<dbReference type="Proteomes" id="UP001172680">
    <property type="component" value="Unassembled WGS sequence"/>
</dbReference>
<sequence length="282" mass="30724">MSVHSLCLPGSSRRGRSVCPCGGRRSDGDDGVVGLSTGTGAGGWADGRRGGGGCGEGRAAGEPQARLVGQQPPPRLAGQDWKPEVQLKGLWTTTGAVVGVEVVVGALEVGDVVEGEIVLDDKLDLDDDGGLIEPEGLLKPKRLLSMQQEGRKVRAWYRSVRIFLKNIAICSCSTQHLRIGSLHPSALVREPSSMKLPVVQKEHLPRVSTHFPDTNRCLSRQPLQDFGIPLNMDSIFWEVFCAGWKVVRPGRLRGYRTWRDGDEEKEKDAWQGEDAACVSHLW</sequence>
<reference evidence="1" key="1">
    <citation type="submission" date="2022-10" db="EMBL/GenBank/DDBJ databases">
        <title>Culturing micro-colonial fungi from biological soil crusts in the Mojave desert and describing Neophaeococcomyces mojavensis, and introducing the new genera and species Taxawa tesnikishii.</title>
        <authorList>
            <person name="Kurbessoian T."/>
            <person name="Stajich J.E."/>
        </authorList>
    </citation>
    <scope>NUCLEOTIDE SEQUENCE</scope>
    <source>
        <strain evidence="1">JES_115</strain>
    </source>
</reference>